<comment type="caution">
    <text evidence="1">The sequence shown here is derived from an EMBL/GenBank/DDBJ whole genome shotgun (WGS) entry which is preliminary data.</text>
</comment>
<evidence type="ECO:0000313" key="1">
    <source>
        <dbReference type="EMBL" id="MEE4590482.1"/>
    </source>
</evidence>
<gene>
    <name evidence="1" type="ORF">V2J94_00975</name>
</gene>
<proteinExistence type="predicted"/>
<dbReference type="RefSeq" id="WP_330805865.1">
    <property type="nucleotide sequence ID" value="NZ_JAZBJO010000001.1"/>
</dbReference>
<name>A0ABU7PN58_9ACTN</name>
<protein>
    <submittedName>
        <fullName evidence="1">Uncharacterized protein</fullName>
    </submittedName>
</protein>
<dbReference type="Proteomes" id="UP001354709">
    <property type="component" value="Unassembled WGS sequence"/>
</dbReference>
<evidence type="ECO:0000313" key="2">
    <source>
        <dbReference type="Proteomes" id="UP001354709"/>
    </source>
</evidence>
<reference evidence="1 2" key="1">
    <citation type="submission" date="2023-11" db="EMBL/GenBank/DDBJ databases">
        <title>30 novel species of actinomycetes from the DSMZ collection.</title>
        <authorList>
            <person name="Nouioui I."/>
        </authorList>
    </citation>
    <scope>NUCLEOTIDE SEQUENCE [LARGE SCALE GENOMIC DNA]</scope>
    <source>
        <strain evidence="1 2">DSM 41524</strain>
    </source>
</reference>
<keyword evidence="2" id="KW-1185">Reference proteome</keyword>
<accession>A0ABU7PN58</accession>
<sequence length="40" mass="4185">MSAAGRRGPLAEVADERIFEATVGALISAIEKRAETLRGA</sequence>
<organism evidence="1 2">
    <name type="scientific">Streptomyces asiaticus subsp. ignotus</name>
    <dbReference type="NCBI Taxonomy" id="3098222"/>
    <lineage>
        <taxon>Bacteria</taxon>
        <taxon>Bacillati</taxon>
        <taxon>Actinomycetota</taxon>
        <taxon>Actinomycetes</taxon>
        <taxon>Kitasatosporales</taxon>
        <taxon>Streptomycetaceae</taxon>
        <taxon>Streptomyces</taxon>
        <taxon>Streptomyces violaceusniger group</taxon>
    </lineage>
</organism>
<dbReference type="EMBL" id="JAZBJO010000001">
    <property type="protein sequence ID" value="MEE4590482.1"/>
    <property type="molecule type" value="Genomic_DNA"/>
</dbReference>